<dbReference type="InterPro" id="IPR014729">
    <property type="entry name" value="Rossmann-like_a/b/a_fold"/>
</dbReference>
<dbReference type="Gene3D" id="3.30.40.10">
    <property type="entry name" value="Zinc/RING finger domain, C3HC4 (zinc finger)"/>
    <property type="match status" value="1"/>
</dbReference>
<dbReference type="Gene3D" id="3.40.50.620">
    <property type="entry name" value="HUPs"/>
    <property type="match status" value="1"/>
</dbReference>
<reference evidence="9 10" key="1">
    <citation type="journal article" date="2014" name="Genome Biol.">
        <title>Transcriptome and methylome profiling reveals relics of genome dominance in the mesopolyploid Brassica oleracea.</title>
        <authorList>
            <person name="Parkin I.A."/>
            <person name="Koh C."/>
            <person name="Tang H."/>
            <person name="Robinson S.J."/>
            <person name="Kagale S."/>
            <person name="Clarke W.E."/>
            <person name="Town C.D."/>
            <person name="Nixon J."/>
            <person name="Krishnakumar V."/>
            <person name="Bidwell S.L."/>
            <person name="Denoeud F."/>
            <person name="Belcram H."/>
            <person name="Links M.G."/>
            <person name="Just J."/>
            <person name="Clarke C."/>
            <person name="Bender T."/>
            <person name="Huebert T."/>
            <person name="Mason A.S."/>
            <person name="Pires J.C."/>
            <person name="Barker G."/>
            <person name="Moore J."/>
            <person name="Walley P.G."/>
            <person name="Manoli S."/>
            <person name="Batley J."/>
            <person name="Edwards D."/>
            <person name="Nelson M.N."/>
            <person name="Wang X."/>
            <person name="Paterson A.H."/>
            <person name="King G."/>
            <person name="Bancroft I."/>
            <person name="Chalhoub B."/>
            <person name="Sharpe A.G."/>
        </authorList>
    </citation>
    <scope>NUCLEOTIDE SEQUENCE</scope>
    <source>
        <strain evidence="9 10">cv. TO1000</strain>
    </source>
</reference>
<dbReference type="Gramene" id="Bo3g039080.1">
    <property type="protein sequence ID" value="Bo3g039080.1"/>
    <property type="gene ID" value="Bo3g039080"/>
</dbReference>
<evidence type="ECO:0000256" key="5">
    <source>
        <dbReference type="ARBA" id="ARBA00022679"/>
    </source>
</evidence>
<evidence type="ECO:0000256" key="7">
    <source>
        <dbReference type="SAM" id="MobiDB-lite"/>
    </source>
</evidence>
<feature type="region of interest" description="Disordered" evidence="7">
    <location>
        <begin position="197"/>
        <end position="216"/>
    </location>
</feature>
<dbReference type="PANTHER" id="PTHR45647:SF62">
    <property type="entry name" value="U-BOX DOMAIN-CONTAINING PROTEIN 56"/>
    <property type="match status" value="1"/>
</dbReference>
<evidence type="ECO:0000313" key="10">
    <source>
        <dbReference type="Proteomes" id="UP000032141"/>
    </source>
</evidence>
<dbReference type="SUPFAM" id="SSF57850">
    <property type="entry name" value="RING/U-box"/>
    <property type="match status" value="1"/>
</dbReference>
<accession>A0A0D3B6Y4</accession>
<evidence type="ECO:0000256" key="4">
    <source>
        <dbReference type="ARBA" id="ARBA00012483"/>
    </source>
</evidence>
<dbReference type="PROSITE" id="PS51698">
    <property type="entry name" value="U_BOX"/>
    <property type="match status" value="1"/>
</dbReference>
<keyword evidence="10" id="KW-1185">Reference proteome</keyword>
<comment type="pathway">
    <text evidence="3">Protein modification; protein ubiquitination.</text>
</comment>
<dbReference type="AlphaFoldDB" id="A0A0D3B6Y4"/>
<dbReference type="PANTHER" id="PTHR45647">
    <property type="entry name" value="OS02G0152300 PROTEIN"/>
    <property type="match status" value="1"/>
</dbReference>
<dbReference type="GO" id="GO:0061630">
    <property type="term" value="F:ubiquitin protein ligase activity"/>
    <property type="evidence" value="ECO:0007669"/>
    <property type="project" value="UniProtKB-EC"/>
</dbReference>
<dbReference type="CDD" id="cd01989">
    <property type="entry name" value="USP_STK_Ubox_N"/>
    <property type="match status" value="1"/>
</dbReference>
<proteinExistence type="predicted"/>
<dbReference type="Proteomes" id="UP000032141">
    <property type="component" value="Chromosome C3"/>
</dbReference>
<keyword evidence="6" id="KW-0833">Ubl conjugation pathway</keyword>
<evidence type="ECO:0000256" key="2">
    <source>
        <dbReference type="ARBA" id="ARBA00003861"/>
    </source>
</evidence>
<dbReference type="InterPro" id="IPR003613">
    <property type="entry name" value="Ubox_domain"/>
</dbReference>
<dbReference type="SMART" id="SM00504">
    <property type="entry name" value="Ubox"/>
    <property type="match status" value="1"/>
</dbReference>
<dbReference type="Pfam" id="PF04564">
    <property type="entry name" value="U-box"/>
    <property type="match status" value="1"/>
</dbReference>
<evidence type="ECO:0000259" key="8">
    <source>
        <dbReference type="PROSITE" id="PS51698"/>
    </source>
</evidence>
<evidence type="ECO:0000256" key="3">
    <source>
        <dbReference type="ARBA" id="ARBA00004906"/>
    </source>
</evidence>
<dbReference type="UniPathway" id="UPA00143"/>
<dbReference type="EnsemblPlants" id="Bo3g039080.1">
    <property type="protein sequence ID" value="Bo3g039080.1"/>
    <property type="gene ID" value="Bo3g039080"/>
</dbReference>
<dbReference type="EC" id="2.3.2.27" evidence="4"/>
<dbReference type="InterPro" id="IPR013083">
    <property type="entry name" value="Znf_RING/FYVE/PHD"/>
</dbReference>
<evidence type="ECO:0000313" key="9">
    <source>
        <dbReference type="EnsemblPlants" id="Bo3g039080.1"/>
    </source>
</evidence>
<dbReference type="CDD" id="cd16655">
    <property type="entry name" value="RING-Ubox_WDSUB1-like"/>
    <property type="match status" value="1"/>
</dbReference>
<protein>
    <recommendedName>
        <fullName evidence="4">RING-type E3 ubiquitin transferase</fullName>
        <ecNumber evidence="4">2.3.2.27</ecNumber>
    </recommendedName>
</protein>
<sequence length="296" mass="33248">MGETLYSDVIYVAVNQCVPESELNLLWTLKTLRVKKLCLLQVLIPFSPNPSCGLSKSEIKAIQDSELKTSYDSLYKYRDICSNEGVNEKDVGISLVSGYDVGEEIVKLINQNNIKKLVMGAAANPHYSRGMSITSRKAEYVSQHAPTRCKIWFICKGKLIKTREGSFDLGSDSLKKLGTPTQHTSLSYLAMTVLPLRQNPNTGNNPDKDHSVNNESDADCAPEDYFCPISKDIMRDPLVAADGFTYEAKNIRYWLNVGNNTSPQTGARLAHRDLTPNYTLRSLIMDWLQHHPNYKH</sequence>
<evidence type="ECO:0000256" key="6">
    <source>
        <dbReference type="ARBA" id="ARBA00022786"/>
    </source>
</evidence>
<comment type="catalytic activity">
    <reaction evidence="1">
        <text>S-ubiquitinyl-[E2 ubiquitin-conjugating enzyme]-L-cysteine + [acceptor protein]-L-lysine = [E2 ubiquitin-conjugating enzyme]-L-cysteine + N(6)-ubiquitinyl-[acceptor protein]-L-lysine.</text>
        <dbReference type="EC" id="2.3.2.27"/>
    </reaction>
</comment>
<comment type="function">
    <text evidence="2">Functions as an E3 ubiquitin ligase.</text>
</comment>
<dbReference type="GO" id="GO:0016567">
    <property type="term" value="P:protein ubiquitination"/>
    <property type="evidence" value="ECO:0007669"/>
    <property type="project" value="UniProtKB-UniPathway"/>
</dbReference>
<feature type="domain" description="U-box" evidence="8">
    <location>
        <begin position="220"/>
        <end position="294"/>
    </location>
</feature>
<name>A0A0D3B6Y4_BRAOL</name>
<dbReference type="InterPro" id="IPR051348">
    <property type="entry name" value="U-box_ubiquitin_ligases"/>
</dbReference>
<keyword evidence="5" id="KW-0808">Transferase</keyword>
<dbReference type="HOGENOM" id="CLU_1066901_0_0_1"/>
<evidence type="ECO:0000256" key="1">
    <source>
        <dbReference type="ARBA" id="ARBA00000900"/>
    </source>
</evidence>
<reference evidence="9" key="2">
    <citation type="submission" date="2015-03" db="UniProtKB">
        <authorList>
            <consortium name="EnsemblPlants"/>
        </authorList>
    </citation>
    <scope>IDENTIFICATION</scope>
</reference>
<organism evidence="9 10">
    <name type="scientific">Brassica oleracea var. oleracea</name>
    <dbReference type="NCBI Taxonomy" id="109376"/>
    <lineage>
        <taxon>Eukaryota</taxon>
        <taxon>Viridiplantae</taxon>
        <taxon>Streptophyta</taxon>
        <taxon>Embryophyta</taxon>
        <taxon>Tracheophyta</taxon>
        <taxon>Spermatophyta</taxon>
        <taxon>Magnoliopsida</taxon>
        <taxon>eudicotyledons</taxon>
        <taxon>Gunneridae</taxon>
        <taxon>Pentapetalae</taxon>
        <taxon>rosids</taxon>
        <taxon>malvids</taxon>
        <taxon>Brassicales</taxon>
        <taxon>Brassicaceae</taxon>
        <taxon>Brassiceae</taxon>
        <taxon>Brassica</taxon>
    </lineage>
</organism>